<dbReference type="EMBL" id="JARKNE010000011">
    <property type="protein sequence ID" value="KAK5785971.1"/>
    <property type="molecule type" value="Genomic_DNA"/>
</dbReference>
<evidence type="ECO:0000313" key="3">
    <source>
        <dbReference type="Proteomes" id="UP001358586"/>
    </source>
</evidence>
<dbReference type="Proteomes" id="UP001358586">
    <property type="component" value="Chromosome 11"/>
</dbReference>
<gene>
    <name evidence="2" type="ORF">PVK06_040595</name>
</gene>
<accession>A0ABR0N5V3</accession>
<dbReference type="InterPro" id="IPR025558">
    <property type="entry name" value="DUF4283"/>
</dbReference>
<evidence type="ECO:0000259" key="1">
    <source>
        <dbReference type="Pfam" id="PF14111"/>
    </source>
</evidence>
<feature type="domain" description="DUF4283" evidence="1">
    <location>
        <begin position="38"/>
        <end position="94"/>
    </location>
</feature>
<proteinExistence type="predicted"/>
<dbReference type="InterPro" id="IPR040256">
    <property type="entry name" value="At4g02000-like"/>
</dbReference>
<organism evidence="2 3">
    <name type="scientific">Gossypium arboreum</name>
    <name type="common">Tree cotton</name>
    <name type="synonym">Gossypium nanking</name>
    <dbReference type="NCBI Taxonomy" id="29729"/>
    <lineage>
        <taxon>Eukaryota</taxon>
        <taxon>Viridiplantae</taxon>
        <taxon>Streptophyta</taxon>
        <taxon>Embryophyta</taxon>
        <taxon>Tracheophyta</taxon>
        <taxon>Spermatophyta</taxon>
        <taxon>Magnoliopsida</taxon>
        <taxon>eudicotyledons</taxon>
        <taxon>Gunneridae</taxon>
        <taxon>Pentapetalae</taxon>
        <taxon>rosids</taxon>
        <taxon>malvids</taxon>
        <taxon>Malvales</taxon>
        <taxon>Malvaceae</taxon>
        <taxon>Malvoideae</taxon>
        <taxon>Gossypium</taxon>
    </lineage>
</organism>
<reference evidence="2 3" key="1">
    <citation type="submission" date="2023-03" db="EMBL/GenBank/DDBJ databases">
        <title>WGS of Gossypium arboreum.</title>
        <authorList>
            <person name="Yu D."/>
        </authorList>
    </citation>
    <scope>NUCLEOTIDE SEQUENCE [LARGE SCALE GENOMIC DNA]</scope>
    <source>
        <tissue evidence="2">Leaf</tissue>
    </source>
</reference>
<dbReference type="Pfam" id="PF14111">
    <property type="entry name" value="DUF4283"/>
    <property type="match status" value="1"/>
</dbReference>
<dbReference type="PANTHER" id="PTHR31286:SF167">
    <property type="entry name" value="OS09G0268800 PROTEIN"/>
    <property type="match status" value="1"/>
</dbReference>
<sequence>MASEEISILADELVQLTVKSSLVTPRGKSSLLCSVWTRKTYNPDGFRAQIKSIWKTKRNFEIYTVGQNLFQISFDDEDDLEMTMNGRPWLFRRKIIPCPPERDPKDLMHAIGSAFGGATRRVWLSFKYKSLPNFCFGYGIMSHIVKDCTDTIKQGKFLGDGDLPYSIALKAESKLMRRESLQLGTIEKKSTEQCIYTGEDDERTSSLDILKEVYDTSAKVKLGNKIHAELTTENICEEVKAINTKQGVEARGTNTTSSFTEFIGGEDIVNNGINVNTAEMDFLGNHKKSRWTGKGRIGQIEHVQMESTSYKRKSSTSEVEIRGNLNDDAKTHKKLRMNFNENNSSILEEIGDQMIVPPFVGSAAANRQAYWSQ</sequence>
<evidence type="ECO:0000313" key="2">
    <source>
        <dbReference type="EMBL" id="KAK5785971.1"/>
    </source>
</evidence>
<protein>
    <recommendedName>
        <fullName evidence="1">DUF4283 domain-containing protein</fullName>
    </recommendedName>
</protein>
<name>A0ABR0N5V3_GOSAR</name>
<dbReference type="PANTHER" id="PTHR31286">
    <property type="entry name" value="GLYCINE-RICH CELL WALL STRUCTURAL PROTEIN 1.8-LIKE"/>
    <property type="match status" value="1"/>
</dbReference>
<comment type="caution">
    <text evidence="2">The sequence shown here is derived from an EMBL/GenBank/DDBJ whole genome shotgun (WGS) entry which is preliminary data.</text>
</comment>
<keyword evidence="3" id="KW-1185">Reference proteome</keyword>